<dbReference type="EMBL" id="HE650821">
    <property type="protein sequence ID" value="CCF56269.1"/>
    <property type="molecule type" value="Genomic_DNA"/>
</dbReference>
<organism evidence="6 7">
    <name type="scientific">Kazachstania africana (strain ATCC 22294 / BCRC 22015 / CBS 2517 / CECT 1963 / NBRC 1671 / NRRL Y-8276)</name>
    <name type="common">Yeast</name>
    <name type="synonym">Kluyveromyces africanus</name>
    <dbReference type="NCBI Taxonomy" id="1071382"/>
    <lineage>
        <taxon>Eukaryota</taxon>
        <taxon>Fungi</taxon>
        <taxon>Dikarya</taxon>
        <taxon>Ascomycota</taxon>
        <taxon>Saccharomycotina</taxon>
        <taxon>Saccharomycetes</taxon>
        <taxon>Saccharomycetales</taxon>
        <taxon>Saccharomycetaceae</taxon>
        <taxon>Kazachstania</taxon>
    </lineage>
</organism>
<protein>
    <submittedName>
        <fullName evidence="6">Uncharacterized protein</fullName>
    </submittedName>
</protein>
<dbReference type="GO" id="GO:0005085">
    <property type="term" value="F:guanyl-nucleotide exchange factor activity"/>
    <property type="evidence" value="ECO:0007669"/>
    <property type="project" value="EnsemblFungi"/>
</dbReference>
<dbReference type="InParanoid" id="H2APG9"/>
<dbReference type="InterPro" id="IPR032817">
    <property type="entry name" value="Mon2_C"/>
</dbReference>
<dbReference type="eggNOG" id="KOG1848">
    <property type="taxonomic scope" value="Eukaryota"/>
</dbReference>
<dbReference type="GO" id="GO:0006623">
    <property type="term" value="P:protein targeting to vacuole"/>
    <property type="evidence" value="ECO:0007669"/>
    <property type="project" value="EnsemblFungi"/>
</dbReference>
<dbReference type="Pfam" id="PF16206">
    <property type="entry name" value="Mon2_C"/>
    <property type="match status" value="1"/>
</dbReference>
<dbReference type="FunCoup" id="H2APG9">
    <property type="interactions" value="807"/>
</dbReference>
<proteinExistence type="predicted"/>
<dbReference type="GO" id="GO:0005829">
    <property type="term" value="C:cytosol"/>
    <property type="evidence" value="ECO:0007669"/>
    <property type="project" value="GOC"/>
</dbReference>
<dbReference type="Proteomes" id="UP000005220">
    <property type="component" value="Chromosome 1"/>
</dbReference>
<dbReference type="Pfam" id="PF16213">
    <property type="entry name" value="DCB"/>
    <property type="match status" value="1"/>
</dbReference>
<dbReference type="GeneID" id="13886206"/>
<sequence>MSAVSAQFSSLYKQLDTGLHSLSSEAKRRNSEVKHASEKSLKILKTVHDSGDFLRHPDFVVPFVLACSSRSAKLTTIGLQGLQNLSSTNCIPKDRLIEVLDGFIDATHLAMEIQLKVLQVVPIFFKTYARYIHGQVCMKLLQCCSVLLQLPQKSSIVASTASATLQQLVDEIFERLSYNWDDNSKNTEELQEIYDVLINNNDTIKVNTYRYDANRLFSDLFTSMETKSTSNEIQTKEMFITVKEIPIDYGLEILESILNNNKQLFLQYEDLQFLLRTKGIPLLLRCISGPKNFSTSVRSCRCIKLLFRKEYLPILELELEVIFSLLIHGFSTSSNLPPWQKVLSLELYNDMSRDFEMINAIYTTYDIYSDKKHILSNILEECKKLLDSDDFGNLLAHSNMIEKIDMPLILHESSVPKTKFIHLLDKSHAPTINHTYIIWLILSISNHWSEGLSTLVLSSQNKDTANATEIYNGLFQHLFEIHKLFLYSSAFDTNIFHALVRAFQKLAHGAGILGLNEELNQCLSLFSYSIVNNVDILRNNSEDKEEIQEKTTSSTAGVLNAISETLIGSTPPTKQISDANERKSLHPRQLNSKHISLFRALISLAIAQGSSFDSANWRNTFVTWQWVSYFIYGPSVDFMETFYNQDVPPAPKISKNDVTNIENNILKLFETTTSYSQPAFKCLVSTLIKSSNNTIFVEDETTAYSPVSQEGEVFNCIYNKGFYVTQVGEITAYNHGRFFSTEKGDPSWQLLVDHFVSLIGSREISSSSLRLYITRVFTDVIKSASSEVANIEDPSLRTATFDGAEELMANALLSVVDSLKRLEIGKNEIYQGTLNIESDILLQILSTLKGILNEVGDLLKSSWFTIFSIINSPFELLNNDVIFAQLEDTDDSSLVNGIFQKHLGMIQVAYDVFKLIFDDLLQTIPLNVIKSVIDTLVNFINQTRDLNISFSSISQFWLIGDYLGSRYKDLNDELDNPSISLINETTKDEKLIDFISSKNSSPKILYNGLWLYLLRNLVECSKDSRIEVRNGTIQTFFRIIDSQTNSLPPWDALFVNVLKSLLDEDLTTDDLTAYVDFYDVAIKGLVNLYPLHFRYFGAGTICIEAWLDLFKFLGRLFLSAATGVKYVAISNYQQLLQSMVLLENIPDVVLDKSRDLWSSYTIIYGDTTDPSGHTGKSEYDCVLELIRSFPYLYDLMDKYKKITYDFMGQVLNSFNSAARYPLLPEHSNDQTRPAALQQAILDAIDAINVKESIEITLLIIVQLSAFSVLTLDTREKIEAKLAPKLSNSSRSRIPTFEAISYLSCQKLNKRIEVLEDNAIQMCKEKQMMKILRNLADIIQRKLFINLKNNSNDPIWVVASKSFRDIFMAIFVNNTSHAISKSSQIIFCGAFVSVVVSLIEKTDNPNAISTEVHDISEYVEFRKIFLDSKIIGMFNEEQLKAISSSIWTGSFIFELDEFEKALLSGSENLQDVLESLSVYDFEEYFGSIVEEPLLTKKYLSKICMEDLSKLITISGDSFIRLMQAAAPYFLVRIGLVLRRYISNENLQGRAPLSTLRKIEINVLLDGFSQVMEYALSDTDAKEALFGSLVLLYPLILKTIPVSHKIEGLQDKVLKISLAYTKLMSQSS</sequence>
<feature type="domain" description="Mon2/Sec7/BIG1-like HUS" evidence="3">
    <location>
        <begin position="209"/>
        <end position="374"/>
    </location>
</feature>
<evidence type="ECO:0000256" key="2">
    <source>
        <dbReference type="ARBA" id="ARBA00022927"/>
    </source>
</evidence>
<feature type="domain" description="Mon2/Sec7/BIG1-like dimerisation and cyclophilin-binding" evidence="5">
    <location>
        <begin position="7"/>
        <end position="180"/>
    </location>
</feature>
<dbReference type="GO" id="GO:0006897">
    <property type="term" value="P:endocytosis"/>
    <property type="evidence" value="ECO:0007669"/>
    <property type="project" value="EnsemblFungi"/>
</dbReference>
<evidence type="ECO:0000313" key="6">
    <source>
        <dbReference type="EMBL" id="CCF56269.1"/>
    </source>
</evidence>
<dbReference type="InterPro" id="IPR032629">
    <property type="entry name" value="DCB_dom"/>
</dbReference>
<dbReference type="Pfam" id="PF12783">
    <property type="entry name" value="Sec7-like_HUS"/>
    <property type="match status" value="1"/>
</dbReference>
<dbReference type="OrthoDB" id="294853at2759"/>
<reference evidence="6 7" key="1">
    <citation type="journal article" date="2011" name="Proc. Natl. Acad. Sci. U.S.A.">
        <title>Evolutionary erosion of yeast sex chromosomes by mating-type switching accidents.</title>
        <authorList>
            <person name="Gordon J.L."/>
            <person name="Armisen D."/>
            <person name="Proux-Wera E."/>
            <person name="Oheigeartaigh S.S."/>
            <person name="Byrne K.P."/>
            <person name="Wolfe K.H."/>
        </authorList>
    </citation>
    <scope>NUCLEOTIDE SEQUENCE [LARGE SCALE GENOMIC DNA]</scope>
    <source>
        <strain evidence="7">ATCC 22294 / BCRC 22015 / CBS 2517 / CECT 1963 / NBRC 1671 / NRRL Y-8276</strain>
    </source>
</reference>
<evidence type="ECO:0000259" key="4">
    <source>
        <dbReference type="Pfam" id="PF16206"/>
    </source>
</evidence>
<dbReference type="GO" id="GO:0005802">
    <property type="term" value="C:trans-Golgi network"/>
    <property type="evidence" value="ECO:0007669"/>
    <property type="project" value="EnsemblFungi"/>
</dbReference>
<feature type="domain" description="Mon2 C-terminal" evidence="4">
    <location>
        <begin position="919"/>
        <end position="1064"/>
    </location>
</feature>
<dbReference type="KEGG" id="kaf:KAFR_0A08350"/>
<dbReference type="InterPro" id="IPR032691">
    <property type="entry name" value="Mon2/Sec7/BIG1-like_HUS"/>
</dbReference>
<evidence type="ECO:0000313" key="7">
    <source>
        <dbReference type="Proteomes" id="UP000005220"/>
    </source>
</evidence>
<keyword evidence="1" id="KW-0813">Transport</keyword>
<dbReference type="GO" id="GO:0031901">
    <property type="term" value="C:early endosome membrane"/>
    <property type="evidence" value="ECO:0007669"/>
    <property type="project" value="EnsemblFungi"/>
</dbReference>
<name>H2APG9_KAZAF</name>
<keyword evidence="7" id="KW-1185">Reference proteome</keyword>
<accession>H2APG9</accession>
<dbReference type="GO" id="GO:0042147">
    <property type="term" value="P:retrograde transport, endosome to Golgi"/>
    <property type="evidence" value="ECO:0007669"/>
    <property type="project" value="EnsemblFungi"/>
</dbReference>
<dbReference type="GO" id="GO:0006895">
    <property type="term" value="P:Golgi to endosome transport"/>
    <property type="evidence" value="ECO:0007669"/>
    <property type="project" value="EnsemblFungi"/>
</dbReference>
<evidence type="ECO:0000259" key="5">
    <source>
        <dbReference type="Pfam" id="PF16213"/>
    </source>
</evidence>
<keyword evidence="2" id="KW-0653">Protein transport</keyword>
<evidence type="ECO:0000259" key="3">
    <source>
        <dbReference type="Pfam" id="PF12783"/>
    </source>
</evidence>
<evidence type="ECO:0000256" key="1">
    <source>
        <dbReference type="ARBA" id="ARBA00022448"/>
    </source>
</evidence>
<gene>
    <name evidence="6" type="primary">KAFR0A08350</name>
    <name evidence="6" type="ORF">KAFR_0A08350</name>
</gene>
<dbReference type="RefSeq" id="XP_003955404.1">
    <property type="nucleotide sequence ID" value="XM_003955355.1"/>
</dbReference>
<dbReference type="STRING" id="1071382.H2APG9"/>
<dbReference type="HOGENOM" id="CLU_001169_1_0_1"/>